<name>A0ABP7PPC8_9BACT</name>
<protein>
    <submittedName>
        <fullName evidence="1">Uncharacterized protein</fullName>
    </submittedName>
</protein>
<reference evidence="2" key="1">
    <citation type="journal article" date="2019" name="Int. J. Syst. Evol. Microbiol.">
        <title>The Global Catalogue of Microorganisms (GCM) 10K type strain sequencing project: providing services to taxonomists for standard genome sequencing and annotation.</title>
        <authorList>
            <consortium name="The Broad Institute Genomics Platform"/>
            <consortium name="The Broad Institute Genome Sequencing Center for Infectious Disease"/>
            <person name="Wu L."/>
            <person name="Ma J."/>
        </authorList>
    </citation>
    <scope>NUCLEOTIDE SEQUENCE [LARGE SCALE GENOMIC DNA]</scope>
    <source>
        <strain evidence="2">JCM 17217</strain>
    </source>
</reference>
<accession>A0ABP7PPC8</accession>
<evidence type="ECO:0000313" key="1">
    <source>
        <dbReference type="EMBL" id="GAA3968612.1"/>
    </source>
</evidence>
<gene>
    <name evidence="1" type="ORF">GCM10022407_13360</name>
</gene>
<dbReference type="Proteomes" id="UP001501556">
    <property type="component" value="Unassembled WGS sequence"/>
</dbReference>
<evidence type="ECO:0000313" key="2">
    <source>
        <dbReference type="Proteomes" id="UP001501556"/>
    </source>
</evidence>
<sequence length="66" mass="7373">MNFVMCLPKYHLLTEQSGRRRAIADPGMAVGQVRRFAHVQVDGVGGKSESRPWLKGRFSFSLARPA</sequence>
<dbReference type="EMBL" id="BAABDI010000006">
    <property type="protein sequence ID" value="GAA3968612.1"/>
    <property type="molecule type" value="Genomic_DNA"/>
</dbReference>
<comment type="caution">
    <text evidence="1">The sequence shown here is derived from an EMBL/GenBank/DDBJ whole genome shotgun (WGS) entry which is preliminary data.</text>
</comment>
<organism evidence="1 2">
    <name type="scientific">Hymenobacter antarcticus</name>
    <dbReference type="NCBI Taxonomy" id="486270"/>
    <lineage>
        <taxon>Bacteria</taxon>
        <taxon>Pseudomonadati</taxon>
        <taxon>Bacteroidota</taxon>
        <taxon>Cytophagia</taxon>
        <taxon>Cytophagales</taxon>
        <taxon>Hymenobacteraceae</taxon>
        <taxon>Hymenobacter</taxon>
    </lineage>
</organism>
<proteinExistence type="predicted"/>
<keyword evidence="2" id="KW-1185">Reference proteome</keyword>